<accession>A0A8H6W5K1</accession>
<protein>
    <recommendedName>
        <fullName evidence="3">PNK3P-domain-containing protein</fullName>
    </recommendedName>
</protein>
<dbReference type="Pfam" id="PF08645">
    <property type="entry name" value="PNK3P"/>
    <property type="match status" value="1"/>
</dbReference>
<dbReference type="Proteomes" id="UP000613580">
    <property type="component" value="Unassembled WGS sequence"/>
</dbReference>
<dbReference type="SUPFAM" id="SSF56784">
    <property type="entry name" value="HAD-like"/>
    <property type="match status" value="1"/>
</dbReference>
<reference evidence="1" key="1">
    <citation type="submission" date="2020-05" db="EMBL/GenBank/DDBJ databases">
        <title>Mycena genomes resolve the evolution of fungal bioluminescence.</title>
        <authorList>
            <person name="Tsai I.J."/>
        </authorList>
    </citation>
    <scope>NUCLEOTIDE SEQUENCE</scope>
    <source>
        <strain evidence="1">110903Hualien_Pintung</strain>
    </source>
</reference>
<dbReference type="PANTHER" id="PTHR12083">
    <property type="entry name" value="BIFUNCTIONAL POLYNUCLEOTIDE PHOSPHATASE/KINASE"/>
    <property type="match status" value="1"/>
</dbReference>
<evidence type="ECO:0000313" key="1">
    <source>
        <dbReference type="EMBL" id="KAF7302583.1"/>
    </source>
</evidence>
<dbReference type="GO" id="GO:0006281">
    <property type="term" value="P:DNA repair"/>
    <property type="evidence" value="ECO:0007669"/>
    <property type="project" value="TreeGrafter"/>
</dbReference>
<proteinExistence type="predicted"/>
<dbReference type="InterPro" id="IPR023214">
    <property type="entry name" value="HAD_sf"/>
</dbReference>
<evidence type="ECO:0008006" key="3">
    <source>
        <dbReference type="Google" id="ProtNLM"/>
    </source>
</evidence>
<organism evidence="1 2">
    <name type="scientific">Mycena chlorophos</name>
    <name type="common">Agaric fungus</name>
    <name type="synonym">Agaricus chlorophos</name>
    <dbReference type="NCBI Taxonomy" id="658473"/>
    <lineage>
        <taxon>Eukaryota</taxon>
        <taxon>Fungi</taxon>
        <taxon>Dikarya</taxon>
        <taxon>Basidiomycota</taxon>
        <taxon>Agaricomycotina</taxon>
        <taxon>Agaricomycetes</taxon>
        <taxon>Agaricomycetidae</taxon>
        <taxon>Agaricales</taxon>
        <taxon>Marasmiineae</taxon>
        <taxon>Mycenaceae</taxon>
        <taxon>Mycena</taxon>
    </lineage>
</organism>
<name>A0A8H6W5K1_MYCCL</name>
<dbReference type="EMBL" id="JACAZE010000012">
    <property type="protein sequence ID" value="KAF7302583.1"/>
    <property type="molecule type" value="Genomic_DNA"/>
</dbReference>
<dbReference type="AlphaFoldDB" id="A0A8H6W5K1"/>
<dbReference type="GO" id="GO:0003690">
    <property type="term" value="F:double-stranded DNA binding"/>
    <property type="evidence" value="ECO:0007669"/>
    <property type="project" value="TreeGrafter"/>
</dbReference>
<dbReference type="SUPFAM" id="SSF52540">
    <property type="entry name" value="P-loop containing nucleoside triphosphate hydrolases"/>
    <property type="match status" value="1"/>
</dbReference>
<evidence type="ECO:0000313" key="2">
    <source>
        <dbReference type="Proteomes" id="UP000613580"/>
    </source>
</evidence>
<dbReference type="PANTHER" id="PTHR12083:SF9">
    <property type="entry name" value="BIFUNCTIONAL POLYNUCLEOTIDE PHOSPHATASE_KINASE"/>
    <property type="match status" value="1"/>
</dbReference>
<dbReference type="InterPro" id="IPR013954">
    <property type="entry name" value="PNK3P"/>
</dbReference>
<gene>
    <name evidence="1" type="ORF">HMN09_00892800</name>
</gene>
<dbReference type="Gene3D" id="3.40.50.1000">
    <property type="entry name" value="HAD superfamily/HAD-like"/>
    <property type="match status" value="1"/>
</dbReference>
<dbReference type="GO" id="GO:0046404">
    <property type="term" value="F:ATP-dependent polydeoxyribonucleotide 5'-hydroxyl-kinase activity"/>
    <property type="evidence" value="ECO:0007669"/>
    <property type="project" value="TreeGrafter"/>
</dbReference>
<dbReference type="GO" id="GO:0046403">
    <property type="term" value="F:polynucleotide 3'-phosphatase activity"/>
    <property type="evidence" value="ECO:0007669"/>
    <property type="project" value="TreeGrafter"/>
</dbReference>
<sequence>MRALQWLDPVARTCMHAEHLVPRSSRKVAAFALENTLITTTETPDWWDACVPGKLAGLVQDGYAIVVFTNELRLSQFGPSENLSSERGWKEKLERALVSMPNVPPFRMFVATGKTDRYRKPMTGMWQELERLFADDGVNIDKSASFYVGHGAGRQNPAGKRNRDSTGIDRKFALNLDIPFFTPEVLHLKCIRARFIHAKSQEYFLGHPTDTNVQLEGFHVSQVPLHLPRHEPTSSPLLPPQPTQELVLLVGLPCIGKTTLYRTYFAPAGYQHINIPSRDKSVQELDKALKAGERCVVAAEQNAMHEPKVRQLYLDLARTHGVPVRCMLFTGSRELAYHNNCYRAFCAPKSVRDREGKISRELLPRTSFNELRLRDMPQLSEGFSEIRKVHWVFEGTVEERKVWAQWMLQLQETVE</sequence>
<dbReference type="InterPro" id="IPR036412">
    <property type="entry name" value="HAD-like_sf"/>
</dbReference>
<dbReference type="OrthoDB" id="19045at2759"/>
<dbReference type="InterPro" id="IPR027417">
    <property type="entry name" value="P-loop_NTPase"/>
</dbReference>
<dbReference type="Gene3D" id="3.40.50.300">
    <property type="entry name" value="P-loop containing nucleotide triphosphate hydrolases"/>
    <property type="match status" value="1"/>
</dbReference>
<keyword evidence="2" id="KW-1185">Reference proteome</keyword>
<comment type="caution">
    <text evidence="1">The sequence shown here is derived from an EMBL/GenBank/DDBJ whole genome shotgun (WGS) entry which is preliminary data.</text>
</comment>